<dbReference type="PANTHER" id="PTHR11941:SF54">
    <property type="entry name" value="ENOYL-COA HYDRATASE, MITOCHONDRIAL"/>
    <property type="match status" value="1"/>
</dbReference>
<dbReference type="GO" id="GO:0003824">
    <property type="term" value="F:catalytic activity"/>
    <property type="evidence" value="ECO:0007669"/>
    <property type="project" value="InterPro"/>
</dbReference>
<dbReference type="RefSeq" id="WP_010343331.1">
    <property type="nucleotide sequence ID" value="NZ_CP132343.1"/>
</dbReference>
<comment type="caution">
    <text evidence="3">The sequence shown here is derived from an EMBL/GenBank/DDBJ whole genome shotgun (WGS) entry which is preliminary data.</text>
</comment>
<sequence length="290" mass="31378">MSTIDPLPRTRAYSSIRIDADGDDDSHWLYMHAGGAAKQRPCFHPTLMREMHGYLAAISQPGTPTSARLGSLVLASDGSAFNLGGDLELFGHYIRRRDRAGLMAYATSCIDGVHRFHTGLGGNFRTIALLQGDALGGGLEMALSCHLIVAEEDVGMGLPEIMFGLFPGMGAYSFLSRRIAPHAAEKLILGGHVFSSQEMHAMGIVDVLVPKGQGKEAVRDLIQQQRRAPLAHLAMNAMRNVVQPVSREELLTVTEIWVDAALALGEKSLRTMDRLVRAQVRRAQAGVVAA</sequence>
<dbReference type="Proteomes" id="UP000247346">
    <property type="component" value="Unassembled WGS sequence"/>
</dbReference>
<accession>A0A2P5Z5M6</accession>
<dbReference type="OrthoDB" id="9802362at2"/>
<reference evidence="3 4" key="1">
    <citation type="submission" date="2016-08" db="EMBL/GenBank/DDBJ databases">
        <authorList>
            <person name="Seilhamer J.J."/>
        </authorList>
    </citation>
    <scope>NUCLEOTIDE SEQUENCE [LARGE SCALE GENOMIC DNA]</scope>
    <source>
        <strain evidence="3 4">CFBP4641</strain>
    </source>
</reference>
<evidence type="ECO:0000256" key="1">
    <source>
        <dbReference type="ARBA" id="ARBA00005254"/>
    </source>
</evidence>
<dbReference type="SUPFAM" id="SSF52096">
    <property type="entry name" value="ClpP/crotonase"/>
    <property type="match status" value="1"/>
</dbReference>
<proteinExistence type="inferred from homology"/>
<evidence type="ECO:0000313" key="3">
    <source>
        <dbReference type="EMBL" id="PPU83229.1"/>
    </source>
</evidence>
<dbReference type="AlphaFoldDB" id="A0A2P5Z5M6"/>
<dbReference type="NCBIfam" id="NF006452">
    <property type="entry name" value="PRK08788.1"/>
    <property type="match status" value="1"/>
</dbReference>
<dbReference type="Gene3D" id="3.90.226.10">
    <property type="entry name" value="2-enoyl-CoA Hydratase, Chain A, domain 1"/>
    <property type="match status" value="1"/>
</dbReference>
<dbReference type="EMBL" id="MDEK01000006">
    <property type="protein sequence ID" value="PPU83229.1"/>
    <property type="molecule type" value="Genomic_DNA"/>
</dbReference>
<evidence type="ECO:0000313" key="4">
    <source>
        <dbReference type="Proteomes" id="UP000247346"/>
    </source>
</evidence>
<dbReference type="GO" id="GO:0006635">
    <property type="term" value="P:fatty acid beta-oxidation"/>
    <property type="evidence" value="ECO:0007669"/>
    <property type="project" value="TreeGrafter"/>
</dbReference>
<dbReference type="GeneID" id="93879001"/>
<gene>
    <name evidence="3" type="ORF">XsacCFBP4641_08650</name>
</gene>
<dbReference type="InterPro" id="IPR029045">
    <property type="entry name" value="ClpP/crotonase-like_dom_sf"/>
</dbReference>
<dbReference type="CDD" id="cd06558">
    <property type="entry name" value="crotonase-like"/>
    <property type="match status" value="1"/>
</dbReference>
<dbReference type="InterPro" id="IPR018376">
    <property type="entry name" value="Enoyl-CoA_hyd/isom_CS"/>
</dbReference>
<dbReference type="InterPro" id="IPR001753">
    <property type="entry name" value="Enoyl-CoA_hydra/iso"/>
</dbReference>
<comment type="similarity">
    <text evidence="1 2">Belongs to the enoyl-CoA hydratase/isomerase family.</text>
</comment>
<dbReference type="PROSITE" id="PS00166">
    <property type="entry name" value="ENOYL_COA_HYDRATASE"/>
    <property type="match status" value="1"/>
</dbReference>
<dbReference type="Gene3D" id="6.20.390.30">
    <property type="match status" value="1"/>
</dbReference>
<evidence type="ECO:0000256" key="2">
    <source>
        <dbReference type="RuleBase" id="RU003707"/>
    </source>
</evidence>
<organism evidence="3 4">
    <name type="scientific">Xanthomonas sacchari</name>
    <dbReference type="NCBI Taxonomy" id="56458"/>
    <lineage>
        <taxon>Bacteria</taxon>
        <taxon>Pseudomonadati</taxon>
        <taxon>Pseudomonadota</taxon>
        <taxon>Gammaproteobacteria</taxon>
        <taxon>Lysobacterales</taxon>
        <taxon>Lysobacteraceae</taxon>
        <taxon>Xanthomonas</taxon>
    </lineage>
</organism>
<dbReference type="PANTHER" id="PTHR11941">
    <property type="entry name" value="ENOYL-COA HYDRATASE-RELATED"/>
    <property type="match status" value="1"/>
</dbReference>
<protein>
    <submittedName>
        <fullName evidence="3">Enoyl-CoA hydratase</fullName>
    </submittedName>
</protein>
<name>A0A2P5Z5M6_9XANT</name>
<dbReference type="Pfam" id="PF00378">
    <property type="entry name" value="ECH_1"/>
    <property type="match status" value="1"/>
</dbReference>